<evidence type="ECO:0000313" key="2">
    <source>
        <dbReference type="Proteomes" id="UP001210678"/>
    </source>
</evidence>
<dbReference type="PANTHER" id="PTHR37941">
    <property type="entry name" value="FUMARASE E-RELATED"/>
    <property type="match status" value="1"/>
</dbReference>
<dbReference type="Proteomes" id="UP001210678">
    <property type="component" value="Unassembled WGS sequence"/>
</dbReference>
<sequence>MSDTVDETEVIEKLNSTTSVRAFIVVAVSVFNEAVEGLMQRIFRKDNFAVQSVVGPLLQDTGPLGDVSVRLKLLFGLGVIPDAIYHDIEDIIKLQNKLNADLSDLEFTTPDVLESIQKLRLIQKMGTVQFEIMEPDGDVGLEFYQLQQMRQQQVIKSSLALAIVEICHELNKDSPF</sequence>
<name>A0ABT4YXA8_9VIBR</name>
<dbReference type="NCBIfam" id="NF008234">
    <property type="entry name" value="PRK11001.1"/>
    <property type="match status" value="1"/>
</dbReference>
<dbReference type="InterPro" id="IPR038026">
    <property type="entry name" value="MtlR-like_sf"/>
</dbReference>
<comment type="caution">
    <text evidence="1">The sequence shown here is derived from an EMBL/GenBank/DDBJ whole genome shotgun (WGS) entry which is preliminary data.</text>
</comment>
<dbReference type="Gene3D" id="1.20.120.330">
    <property type="entry name" value="Nucleotidyltransferases domain 2"/>
    <property type="match status" value="1"/>
</dbReference>
<evidence type="ECO:0000313" key="1">
    <source>
        <dbReference type="EMBL" id="MDB1126100.1"/>
    </source>
</evidence>
<dbReference type="SUPFAM" id="SSF158668">
    <property type="entry name" value="MtlR-like"/>
    <property type="match status" value="1"/>
</dbReference>
<dbReference type="Pfam" id="PF05068">
    <property type="entry name" value="MtlR"/>
    <property type="match status" value="1"/>
</dbReference>
<dbReference type="InterPro" id="IPR007761">
    <property type="entry name" value="MtlR-like"/>
</dbReference>
<reference evidence="1 2" key="1">
    <citation type="submission" date="2023-01" db="EMBL/GenBank/DDBJ databases">
        <title>Vibrio sp. KJ40-1 sp.nov, isolated from marine algae.</title>
        <authorList>
            <person name="Butt M."/>
            <person name="Kim J.M.J."/>
            <person name="Jeon C.O.C."/>
        </authorList>
    </citation>
    <scope>NUCLEOTIDE SEQUENCE [LARGE SCALE GENOMIC DNA]</scope>
    <source>
        <strain evidence="1 2">KJ40-1</strain>
    </source>
</reference>
<organism evidence="1 2">
    <name type="scientific">Vibrio algarum</name>
    <dbReference type="NCBI Taxonomy" id="3020714"/>
    <lineage>
        <taxon>Bacteria</taxon>
        <taxon>Pseudomonadati</taxon>
        <taxon>Pseudomonadota</taxon>
        <taxon>Gammaproteobacteria</taxon>
        <taxon>Vibrionales</taxon>
        <taxon>Vibrionaceae</taxon>
        <taxon>Vibrio</taxon>
    </lineage>
</organism>
<protein>
    <submittedName>
        <fullName evidence="1">MltR family transcriptional regulator</fullName>
    </submittedName>
</protein>
<proteinExistence type="predicted"/>
<accession>A0ABT4YXA8</accession>
<dbReference type="EMBL" id="JAQLOI010000003">
    <property type="protein sequence ID" value="MDB1126100.1"/>
    <property type="molecule type" value="Genomic_DNA"/>
</dbReference>
<keyword evidence="2" id="KW-1185">Reference proteome</keyword>
<dbReference type="RefSeq" id="WP_272140423.1">
    <property type="nucleotide sequence ID" value="NZ_JAQLOI010000003.1"/>
</dbReference>
<gene>
    <name evidence="1" type="ORF">PGX00_21495</name>
</gene>
<dbReference type="PANTHER" id="PTHR37941:SF1">
    <property type="entry name" value="FUMARASE E-RELATED"/>
    <property type="match status" value="1"/>
</dbReference>